<dbReference type="InterPro" id="IPR013767">
    <property type="entry name" value="PAS_fold"/>
</dbReference>
<evidence type="ECO:0000256" key="1">
    <source>
        <dbReference type="ARBA" id="ARBA00000085"/>
    </source>
</evidence>
<sequence>MENARLLQAVITTALDGIITVDSSGMIERINPAGLKIFGYQNDELVGQNVSILMPEPDRSEHHQYMQHYRKTGEKKSIGKIREVIGQRKDGTQFPLRLAVSEVQYLDRMIYTAFLHDLTREKETEEILKKYTGELEELVEERTKSLQQMLTELQQAKEELHQSLEKEKELSHLKSRLVSMASHELRTPLSAMQLSIALIEKYLERSERVPVVKYLHQLKNAIGNLNAILNEFLSAEKLEIGITTPVNRLFDVLKFAEELRDEMQLISKTNQVITYRHTGSERQINLDQYLIRHCLTNLITNAVKYSGENTVIEFSTEITDQQYLFTVKDNGIGIPENDHALIFEPFFRAHNTGNISGTGLGLSIVDSYVNLMNGEIHFTSSLNQGTQFTLSFCKTKDETKDTLQTPSINTDFTY</sequence>
<evidence type="ECO:0000256" key="4">
    <source>
        <dbReference type="ARBA" id="ARBA00022679"/>
    </source>
</evidence>
<dbReference type="SMART" id="SM00388">
    <property type="entry name" value="HisKA"/>
    <property type="match status" value="1"/>
</dbReference>
<evidence type="ECO:0000313" key="15">
    <source>
        <dbReference type="Proteomes" id="UP000294419"/>
    </source>
</evidence>
<comment type="catalytic activity">
    <reaction evidence="1">
        <text>ATP + protein L-histidine = ADP + protein N-phospho-L-histidine.</text>
        <dbReference type="EC" id="2.7.13.3"/>
    </reaction>
</comment>
<organism evidence="14 15">
    <name type="scientific">Chryseobacterium salivictor</name>
    <dbReference type="NCBI Taxonomy" id="2547600"/>
    <lineage>
        <taxon>Bacteria</taxon>
        <taxon>Pseudomonadati</taxon>
        <taxon>Bacteroidota</taxon>
        <taxon>Flavobacteriia</taxon>
        <taxon>Flavobacteriales</taxon>
        <taxon>Weeksellaceae</taxon>
        <taxon>Chryseobacterium group</taxon>
        <taxon>Chryseobacterium</taxon>
    </lineage>
</organism>
<reference evidence="14 15" key="1">
    <citation type="submission" date="2019-03" db="EMBL/GenBank/DDBJ databases">
        <authorList>
            <person name="Kim H."/>
            <person name="Yu S.-M."/>
        </authorList>
    </citation>
    <scope>NUCLEOTIDE SEQUENCE [LARGE SCALE GENOMIC DNA]</scope>
    <source>
        <strain evidence="14 15">NBC122</strain>
    </source>
</reference>
<dbReference type="AlphaFoldDB" id="A0A4P6ZI88"/>
<dbReference type="FunFam" id="3.30.565.10:FF:000006">
    <property type="entry name" value="Sensor histidine kinase WalK"/>
    <property type="match status" value="1"/>
</dbReference>
<dbReference type="InterPro" id="IPR035965">
    <property type="entry name" value="PAS-like_dom_sf"/>
</dbReference>
<dbReference type="InterPro" id="IPR003594">
    <property type="entry name" value="HATPase_dom"/>
</dbReference>
<keyword evidence="5" id="KW-0547">Nucleotide-binding</keyword>
<evidence type="ECO:0000313" key="14">
    <source>
        <dbReference type="EMBL" id="QBO59332.1"/>
    </source>
</evidence>
<evidence type="ECO:0000256" key="7">
    <source>
        <dbReference type="ARBA" id="ARBA00022840"/>
    </source>
</evidence>
<evidence type="ECO:0000256" key="5">
    <source>
        <dbReference type="ARBA" id="ARBA00022741"/>
    </source>
</evidence>
<evidence type="ECO:0000256" key="3">
    <source>
        <dbReference type="ARBA" id="ARBA00022553"/>
    </source>
</evidence>
<evidence type="ECO:0000256" key="11">
    <source>
        <dbReference type="SAM" id="Coils"/>
    </source>
</evidence>
<evidence type="ECO:0000256" key="10">
    <source>
        <dbReference type="ARBA" id="ARBA00070616"/>
    </source>
</evidence>
<keyword evidence="3" id="KW-0597">Phosphoprotein</keyword>
<dbReference type="SMART" id="SM00091">
    <property type="entry name" value="PAS"/>
    <property type="match status" value="1"/>
</dbReference>
<evidence type="ECO:0000259" key="12">
    <source>
        <dbReference type="PROSITE" id="PS50109"/>
    </source>
</evidence>
<dbReference type="PROSITE" id="PS50112">
    <property type="entry name" value="PAS"/>
    <property type="match status" value="1"/>
</dbReference>
<dbReference type="PROSITE" id="PS50109">
    <property type="entry name" value="HIS_KIN"/>
    <property type="match status" value="1"/>
</dbReference>
<dbReference type="InterPro" id="IPR005467">
    <property type="entry name" value="His_kinase_dom"/>
</dbReference>
<evidence type="ECO:0000256" key="6">
    <source>
        <dbReference type="ARBA" id="ARBA00022777"/>
    </source>
</evidence>
<dbReference type="Pfam" id="PF02518">
    <property type="entry name" value="HATPase_c"/>
    <property type="match status" value="1"/>
</dbReference>
<dbReference type="EC" id="2.7.13.3" evidence="2"/>
<dbReference type="PANTHER" id="PTHR43711:SF26">
    <property type="entry name" value="SENSOR HISTIDINE KINASE RCSC"/>
    <property type="match status" value="1"/>
</dbReference>
<dbReference type="Gene3D" id="1.10.287.130">
    <property type="match status" value="1"/>
</dbReference>
<dbReference type="InterPro" id="IPR036097">
    <property type="entry name" value="HisK_dim/P_sf"/>
</dbReference>
<dbReference type="GO" id="GO:0005524">
    <property type="term" value="F:ATP binding"/>
    <property type="evidence" value="ECO:0007669"/>
    <property type="project" value="UniProtKB-KW"/>
</dbReference>
<keyword evidence="7" id="KW-0067">ATP-binding</keyword>
<dbReference type="Gene3D" id="3.30.565.10">
    <property type="entry name" value="Histidine kinase-like ATPase, C-terminal domain"/>
    <property type="match status" value="1"/>
</dbReference>
<dbReference type="PANTHER" id="PTHR43711">
    <property type="entry name" value="TWO-COMPONENT HISTIDINE KINASE"/>
    <property type="match status" value="1"/>
</dbReference>
<dbReference type="RefSeq" id="WP_133440684.1">
    <property type="nucleotide sequence ID" value="NZ_CP037954.1"/>
</dbReference>
<evidence type="ECO:0000256" key="8">
    <source>
        <dbReference type="ARBA" id="ARBA00023012"/>
    </source>
</evidence>
<feature type="coiled-coil region" evidence="11">
    <location>
        <begin position="121"/>
        <end position="173"/>
    </location>
</feature>
<dbReference type="CDD" id="cd00075">
    <property type="entry name" value="HATPase"/>
    <property type="match status" value="1"/>
</dbReference>
<dbReference type="InterPro" id="IPR050736">
    <property type="entry name" value="Sensor_HK_Regulatory"/>
</dbReference>
<dbReference type="InterPro" id="IPR003661">
    <property type="entry name" value="HisK_dim/P_dom"/>
</dbReference>
<dbReference type="EMBL" id="CP037954">
    <property type="protein sequence ID" value="QBO59332.1"/>
    <property type="molecule type" value="Genomic_DNA"/>
</dbReference>
<dbReference type="InterPro" id="IPR000014">
    <property type="entry name" value="PAS"/>
</dbReference>
<evidence type="ECO:0000259" key="13">
    <source>
        <dbReference type="PROSITE" id="PS50112"/>
    </source>
</evidence>
<dbReference type="OrthoDB" id="9808408at2"/>
<dbReference type="SUPFAM" id="SSF55785">
    <property type="entry name" value="PYP-like sensor domain (PAS domain)"/>
    <property type="match status" value="1"/>
</dbReference>
<keyword evidence="11" id="KW-0175">Coiled coil</keyword>
<proteinExistence type="predicted"/>
<evidence type="ECO:0000256" key="9">
    <source>
        <dbReference type="ARBA" id="ARBA00059827"/>
    </source>
</evidence>
<dbReference type="SMART" id="SM00387">
    <property type="entry name" value="HATPase_c"/>
    <property type="match status" value="1"/>
</dbReference>
<dbReference type="SUPFAM" id="SSF47384">
    <property type="entry name" value="Homodimeric domain of signal transducing histidine kinase"/>
    <property type="match status" value="1"/>
</dbReference>
<feature type="domain" description="PAS" evidence="13">
    <location>
        <begin position="3"/>
        <end position="56"/>
    </location>
</feature>
<dbReference type="Gene3D" id="3.30.450.20">
    <property type="entry name" value="PAS domain"/>
    <property type="match status" value="1"/>
</dbReference>
<accession>A0A4P6ZI88</accession>
<dbReference type="CDD" id="cd00130">
    <property type="entry name" value="PAS"/>
    <property type="match status" value="1"/>
</dbReference>
<feature type="domain" description="Histidine kinase" evidence="12">
    <location>
        <begin position="180"/>
        <end position="396"/>
    </location>
</feature>
<dbReference type="FunFam" id="3.30.450.20:FF:000060">
    <property type="entry name" value="Sensor protein FixL"/>
    <property type="match status" value="1"/>
</dbReference>
<dbReference type="NCBIfam" id="TIGR00229">
    <property type="entry name" value="sensory_box"/>
    <property type="match status" value="1"/>
</dbReference>
<dbReference type="GO" id="GO:0000155">
    <property type="term" value="F:phosphorelay sensor kinase activity"/>
    <property type="evidence" value="ECO:0007669"/>
    <property type="project" value="InterPro"/>
</dbReference>
<evidence type="ECO:0000256" key="2">
    <source>
        <dbReference type="ARBA" id="ARBA00012438"/>
    </source>
</evidence>
<name>A0A4P6ZI88_9FLAO</name>
<dbReference type="GO" id="GO:0006355">
    <property type="term" value="P:regulation of DNA-templated transcription"/>
    <property type="evidence" value="ECO:0007669"/>
    <property type="project" value="InterPro"/>
</dbReference>
<protein>
    <recommendedName>
        <fullName evidence="10">Sensor protein FixL</fullName>
        <ecNumber evidence="2">2.7.13.3</ecNumber>
    </recommendedName>
</protein>
<dbReference type="PRINTS" id="PR00344">
    <property type="entry name" value="BCTRLSENSOR"/>
</dbReference>
<dbReference type="InterPro" id="IPR036890">
    <property type="entry name" value="HATPase_C_sf"/>
</dbReference>
<dbReference type="Proteomes" id="UP000294419">
    <property type="component" value="Chromosome"/>
</dbReference>
<gene>
    <name evidence="14" type="primary">fixL</name>
    <name evidence="14" type="ORF">NBC122_02528</name>
</gene>
<keyword evidence="4 14" id="KW-0808">Transferase</keyword>
<dbReference type="KEGG" id="csal:NBC122_02528"/>
<dbReference type="Pfam" id="PF00512">
    <property type="entry name" value="HisKA"/>
    <property type="match status" value="1"/>
</dbReference>
<comment type="function">
    <text evidence="9">Putative oxygen sensor; modulates the activity of FixJ, a transcriptional activator of nitrogen fixation fixK gene. FixL probably acts as a kinase that phosphorylates FixJ.</text>
</comment>
<keyword evidence="15" id="KW-1185">Reference proteome</keyword>
<dbReference type="SUPFAM" id="SSF55874">
    <property type="entry name" value="ATPase domain of HSP90 chaperone/DNA topoisomerase II/histidine kinase"/>
    <property type="match status" value="1"/>
</dbReference>
<dbReference type="InterPro" id="IPR004358">
    <property type="entry name" value="Sig_transdc_His_kin-like_C"/>
</dbReference>
<keyword evidence="6" id="KW-0418">Kinase</keyword>
<dbReference type="CDD" id="cd00082">
    <property type="entry name" value="HisKA"/>
    <property type="match status" value="1"/>
</dbReference>
<keyword evidence="8" id="KW-0902">Two-component regulatory system</keyword>
<dbReference type="Pfam" id="PF00989">
    <property type="entry name" value="PAS"/>
    <property type="match status" value="1"/>
</dbReference>